<organism evidence="3 4">
    <name type="scientific">Apiospora phragmitis</name>
    <dbReference type="NCBI Taxonomy" id="2905665"/>
    <lineage>
        <taxon>Eukaryota</taxon>
        <taxon>Fungi</taxon>
        <taxon>Dikarya</taxon>
        <taxon>Ascomycota</taxon>
        <taxon>Pezizomycotina</taxon>
        <taxon>Sordariomycetes</taxon>
        <taxon>Xylariomycetidae</taxon>
        <taxon>Amphisphaeriales</taxon>
        <taxon>Apiosporaceae</taxon>
        <taxon>Apiospora</taxon>
    </lineage>
</organism>
<feature type="chain" id="PRO_5045712612" evidence="2">
    <location>
        <begin position="19"/>
        <end position="235"/>
    </location>
</feature>
<comment type="caution">
    <text evidence="3">The sequence shown here is derived from an EMBL/GenBank/DDBJ whole genome shotgun (WGS) entry which is preliminary data.</text>
</comment>
<feature type="signal peptide" evidence="2">
    <location>
        <begin position="1"/>
        <end position="18"/>
    </location>
</feature>
<dbReference type="GeneID" id="92091831"/>
<accession>A0ABR1V0M9</accession>
<proteinExistence type="predicted"/>
<evidence type="ECO:0000256" key="2">
    <source>
        <dbReference type="SAM" id="SignalP"/>
    </source>
</evidence>
<keyword evidence="4" id="KW-1185">Reference proteome</keyword>
<dbReference type="Proteomes" id="UP001480595">
    <property type="component" value="Unassembled WGS sequence"/>
</dbReference>
<keyword evidence="1" id="KW-0472">Membrane</keyword>
<protein>
    <submittedName>
        <fullName evidence="3">Uncharacterized protein</fullName>
    </submittedName>
</protein>
<evidence type="ECO:0000313" key="3">
    <source>
        <dbReference type="EMBL" id="KAK8064721.1"/>
    </source>
</evidence>
<sequence>MKVSTTLFTLGLYAMALGAPTPMSSGKASMNPTTSLRDVLHRIHSKAAMGERLSIKEFFRHHLETHPTAPSDEISPSEAIEMRRPLPTSFIISAVSGSGSQTPIPEMEQSSTVRAETGFVSKPNPTTVEEEVAGSQRLYRFMPCQRHGGKQHYHLVRQYADMVVVGVLAVFLMAVAVIELWTPVSTRLRQWRNKDGAIRLGDEEKMHMASSDALQSSVPRLLTPALKPASTNQIQ</sequence>
<evidence type="ECO:0000256" key="1">
    <source>
        <dbReference type="SAM" id="Phobius"/>
    </source>
</evidence>
<gene>
    <name evidence="3" type="ORF">PG994_007359</name>
</gene>
<evidence type="ECO:0000313" key="4">
    <source>
        <dbReference type="Proteomes" id="UP001480595"/>
    </source>
</evidence>
<feature type="transmembrane region" description="Helical" evidence="1">
    <location>
        <begin position="162"/>
        <end position="182"/>
    </location>
</feature>
<name>A0ABR1V0M9_9PEZI</name>
<dbReference type="EMBL" id="JAQQWL010000007">
    <property type="protein sequence ID" value="KAK8064721.1"/>
    <property type="molecule type" value="Genomic_DNA"/>
</dbReference>
<dbReference type="RefSeq" id="XP_066715710.1">
    <property type="nucleotide sequence ID" value="XM_066858768.1"/>
</dbReference>
<keyword evidence="2" id="KW-0732">Signal</keyword>
<keyword evidence="1" id="KW-1133">Transmembrane helix</keyword>
<reference evidence="3 4" key="1">
    <citation type="submission" date="2023-01" db="EMBL/GenBank/DDBJ databases">
        <title>Analysis of 21 Apiospora genomes using comparative genomics revels a genus with tremendous synthesis potential of carbohydrate active enzymes and secondary metabolites.</title>
        <authorList>
            <person name="Sorensen T."/>
        </authorList>
    </citation>
    <scope>NUCLEOTIDE SEQUENCE [LARGE SCALE GENOMIC DNA]</scope>
    <source>
        <strain evidence="3 4">CBS 135458</strain>
    </source>
</reference>
<keyword evidence="1" id="KW-0812">Transmembrane</keyword>